<dbReference type="NCBIfam" id="NF006114">
    <property type="entry name" value="PRK08263.1"/>
    <property type="match status" value="1"/>
</dbReference>
<dbReference type="InterPro" id="IPR020904">
    <property type="entry name" value="Sc_DH/Rdtase_CS"/>
</dbReference>
<dbReference type="CDD" id="cd05374">
    <property type="entry name" value="17beta-HSD-like_SDR_c"/>
    <property type="match status" value="1"/>
</dbReference>
<dbReference type="GO" id="GO:0016491">
    <property type="term" value="F:oxidoreductase activity"/>
    <property type="evidence" value="ECO:0007669"/>
    <property type="project" value="UniProtKB-KW"/>
</dbReference>
<dbReference type="PRINTS" id="PR00080">
    <property type="entry name" value="SDRFAMILY"/>
</dbReference>
<dbReference type="OrthoDB" id="9793825at2"/>
<evidence type="ECO:0000259" key="4">
    <source>
        <dbReference type="SMART" id="SM00822"/>
    </source>
</evidence>
<dbReference type="SUPFAM" id="SSF51735">
    <property type="entry name" value="NAD(P)-binding Rossmann-fold domains"/>
    <property type="match status" value="1"/>
</dbReference>
<dbReference type="Pfam" id="PF00106">
    <property type="entry name" value="adh_short"/>
    <property type="match status" value="1"/>
</dbReference>
<sequence>MSKVWLITGSSRGLGRALAEAVLASGDNLVATARDPAQLADLSGRYGGQVLALALDVTDEVAAAAVVDAAVRRFGRIDVLVNNAGYGNVGSIEDTSLADFRAQIETNLFGTIIMTKAVIALMRGQGAGHIIQFSSVGGRIGPAGRGAYSAAKFGVEGFSEVLSKEVAPFGIKVTVIEPGGFRTDFAGASTVLAGGRAEYAETVGATVRFQREYDGHQPGDPAKAAAVVVHIAGLDEPPFRLLLGSDAVGNVEKADAARIKADREWRAVSVSTDFEPGETRGALMPWEKKAG</sequence>
<dbReference type="RefSeq" id="WP_126924207.1">
    <property type="nucleotide sequence ID" value="NZ_ML133696.1"/>
</dbReference>
<dbReference type="NCBIfam" id="NF004824">
    <property type="entry name" value="PRK06180.1"/>
    <property type="match status" value="1"/>
</dbReference>
<evidence type="ECO:0000313" key="5">
    <source>
        <dbReference type="EMBL" id="RUM21473.1"/>
    </source>
</evidence>
<evidence type="ECO:0000256" key="2">
    <source>
        <dbReference type="ARBA" id="ARBA00023002"/>
    </source>
</evidence>
<name>A0A3S0SN47_9HYPH</name>
<dbReference type="InterPro" id="IPR051911">
    <property type="entry name" value="SDR_oxidoreductase"/>
</dbReference>
<dbReference type="PROSITE" id="PS00061">
    <property type="entry name" value="ADH_SHORT"/>
    <property type="match status" value="1"/>
</dbReference>
<dbReference type="Proteomes" id="UP000278823">
    <property type="component" value="Unassembled WGS sequence"/>
</dbReference>
<comment type="similarity">
    <text evidence="1 3">Belongs to the short-chain dehydrogenases/reductases (SDR) family.</text>
</comment>
<dbReference type="PANTHER" id="PTHR43976:SF16">
    <property type="entry name" value="SHORT-CHAIN DEHYDROGENASE_REDUCTASE FAMILY PROTEIN"/>
    <property type="match status" value="1"/>
</dbReference>
<evidence type="ECO:0000256" key="3">
    <source>
        <dbReference type="RuleBase" id="RU000363"/>
    </source>
</evidence>
<gene>
    <name evidence="5" type="ORF">EFQ99_26675</name>
</gene>
<dbReference type="InterPro" id="IPR002347">
    <property type="entry name" value="SDR_fam"/>
</dbReference>
<dbReference type="EMBL" id="RJTH01000012">
    <property type="protein sequence ID" value="RUM21473.1"/>
    <property type="molecule type" value="Genomic_DNA"/>
</dbReference>
<evidence type="ECO:0000256" key="1">
    <source>
        <dbReference type="ARBA" id="ARBA00006484"/>
    </source>
</evidence>
<keyword evidence="6" id="KW-1185">Reference proteome</keyword>
<dbReference type="InterPro" id="IPR057326">
    <property type="entry name" value="KR_dom"/>
</dbReference>
<feature type="domain" description="Ketoreductase" evidence="4">
    <location>
        <begin position="3"/>
        <end position="179"/>
    </location>
</feature>
<protein>
    <submittedName>
        <fullName evidence="5">SDR family NAD(P)-dependent oxidoreductase</fullName>
    </submittedName>
</protein>
<keyword evidence="2" id="KW-0560">Oxidoreductase</keyword>
<proteinExistence type="inferred from homology"/>
<evidence type="ECO:0000313" key="6">
    <source>
        <dbReference type="Proteomes" id="UP000278823"/>
    </source>
</evidence>
<dbReference type="PRINTS" id="PR00081">
    <property type="entry name" value="GDHRDH"/>
</dbReference>
<dbReference type="Gene3D" id="3.40.50.720">
    <property type="entry name" value="NAD(P)-binding Rossmann-like Domain"/>
    <property type="match status" value="1"/>
</dbReference>
<reference evidence="6" key="1">
    <citation type="submission" date="2018-11" db="EMBL/GenBank/DDBJ databases">
        <title>Rhizobium chutanense sp. nov., isolated from root nodules of Phaseolus vulgaris in China.</title>
        <authorList>
            <person name="Huo Y."/>
        </authorList>
    </citation>
    <scope>NUCLEOTIDE SEQUENCE [LARGE SCALE GENOMIC DNA]</scope>
    <source>
        <strain evidence="6">CCBAU 65647</strain>
    </source>
</reference>
<dbReference type="AlphaFoldDB" id="A0A3S0SN47"/>
<accession>A0A3S0SN47</accession>
<comment type="caution">
    <text evidence="5">The sequence shown here is derived from an EMBL/GenBank/DDBJ whole genome shotgun (WGS) entry which is preliminary data.</text>
</comment>
<dbReference type="InterPro" id="IPR036291">
    <property type="entry name" value="NAD(P)-bd_dom_sf"/>
</dbReference>
<organism evidence="5 6">
    <name type="scientific">Rhizobium vallis</name>
    <dbReference type="NCBI Taxonomy" id="634290"/>
    <lineage>
        <taxon>Bacteria</taxon>
        <taxon>Pseudomonadati</taxon>
        <taxon>Pseudomonadota</taxon>
        <taxon>Alphaproteobacteria</taxon>
        <taxon>Hyphomicrobiales</taxon>
        <taxon>Rhizobiaceae</taxon>
        <taxon>Rhizobium/Agrobacterium group</taxon>
        <taxon>Rhizobium</taxon>
    </lineage>
</organism>
<dbReference type="SMART" id="SM00822">
    <property type="entry name" value="PKS_KR"/>
    <property type="match status" value="1"/>
</dbReference>
<dbReference type="PANTHER" id="PTHR43976">
    <property type="entry name" value="SHORT CHAIN DEHYDROGENASE"/>
    <property type="match status" value="1"/>
</dbReference>